<dbReference type="Pfam" id="PF25990">
    <property type="entry name" value="Beta-barrel_YknX"/>
    <property type="match status" value="1"/>
</dbReference>
<dbReference type="HOGENOM" id="CLU_018816_12_1_9"/>
<comment type="subcellular location">
    <subcellularLocation>
        <location evidence="1">Cell envelope</location>
    </subcellularLocation>
</comment>
<sequence length="542" mass="61877">MNKKVKKNKRGILIVGCFVIVVLILSSVYLFTRYLGKITEKSTVSNQKTVKVIRMPIKEKLVLRGIVRAEEKAIYSLVSGIVRKVYVCEGDYVKKGKQLVYIDSSNKVFELKKKEKELEKLSNEIKKLQEKLEKCKFRTSFDGQVQEVYVTEGESVSLGSNLFKIVSDKSLFLTVAFPSWLFKSIRVGQKLKVVLTEYDIETEGSVDAKSSVFYINDNGQSVFDVKIVVDNEGKSLPSGAKAFCVMTSGNFYQEVRSVNEGILKMDEIVIKSEVEGRIKKIFVKQYDRIKKGDILIEFFDQDIREQIDVKKDQIYETKEAIENLKKEINNCKVISPVNGVISNLNVSEGKLINMGDSICSIWSPNDLIFESKISEYDVYKVKKGDRVKLNFTPHSSYIPESELDGVVESINPRPLDEDLSQNISWFNIKVRFHDENIKRGTHATAEIEVIRKKDALCIPIEAVRKEGDKYFVYVKKFNNESLNKIKEDGEISDELGTKESYYVGCEKREVKLGISNEHYVEILEGLKEGEEVVLPQAYKTTH</sequence>
<dbReference type="InterPro" id="IPR058625">
    <property type="entry name" value="MdtA-like_BSH"/>
</dbReference>
<dbReference type="KEGG" id="cki:Calkr_0012"/>
<keyword evidence="4" id="KW-0812">Transmembrane</keyword>
<dbReference type="AlphaFoldDB" id="E4S5E1"/>
<keyword evidence="4" id="KW-1133">Transmembrane helix</keyword>
<feature type="transmembrane region" description="Helical" evidence="4">
    <location>
        <begin position="12"/>
        <end position="31"/>
    </location>
</feature>
<dbReference type="PANTHER" id="PTHR32347">
    <property type="entry name" value="EFFLUX SYSTEM COMPONENT YKNX-RELATED"/>
    <property type="match status" value="1"/>
</dbReference>
<accession>E4S5E1</accession>
<dbReference type="InterPro" id="IPR050465">
    <property type="entry name" value="UPF0194_transport"/>
</dbReference>
<dbReference type="Gene3D" id="2.40.420.20">
    <property type="match status" value="1"/>
</dbReference>
<reference evidence="8 9" key="2">
    <citation type="journal article" date="2011" name="J. Bacteriol.">
        <title>Complete genome sequences for the anaerobic, extremely thermophilic plant biomass-degrading bacteria Caldicellulosiruptor hydrothermalis, Caldicellulosiruptor kristjanssonii, Caldicellulosiruptor kronotskyensis, Caldicellulosiruptor owensenis, and Caldicellulosiruptor lactoaceticus.</title>
        <authorList>
            <person name="Blumer-Schuette S.E."/>
            <person name="Ozdemir I."/>
            <person name="Mistry D."/>
            <person name="Lucas S."/>
            <person name="Lapidus A."/>
            <person name="Cheng J.F."/>
            <person name="Goodwin L.A."/>
            <person name="Pitluck S."/>
            <person name="Land M.L."/>
            <person name="Hauser L.J."/>
            <person name="Woyke T."/>
            <person name="Mikhailova N."/>
            <person name="Pati A."/>
            <person name="Kyrpides N.C."/>
            <person name="Ivanova N."/>
            <person name="Detter J.C."/>
            <person name="Walston-Davenport K."/>
            <person name="Han S."/>
            <person name="Adams M.W."/>
            <person name="Kelly R.M."/>
        </authorList>
    </citation>
    <scope>NUCLEOTIDE SEQUENCE [LARGE SCALE GENOMIC DNA]</scope>
    <source>
        <strain evidence="9">ATCC 700853 / DSM 12137 / I77R1B</strain>
    </source>
</reference>
<reference key="1">
    <citation type="submission" date="2010-11" db="EMBL/GenBank/DDBJ databases">
        <title>Complete sequence of chromosome of Caldicellulosiruptor kristjanssonii 177R1B.</title>
        <authorList>
            <consortium name="US DOE Joint Genome Institute"/>
            <person name="Lucas S."/>
            <person name="Copeland A."/>
            <person name="Lapidus A."/>
            <person name="Cheng J.-F."/>
            <person name="Bruce D."/>
            <person name="Goodwin L."/>
            <person name="Pitluck S."/>
            <person name="Davenport K."/>
            <person name="Detter J.C."/>
            <person name="Han C."/>
            <person name="Tapia R."/>
            <person name="Land M."/>
            <person name="Hauser L."/>
            <person name="Jeffries C."/>
            <person name="Kyrpides N."/>
            <person name="Ivanova N."/>
            <person name="Mikhailova N."/>
            <person name="Blumer-Schuette S.E."/>
            <person name="Kelly R.M."/>
            <person name="Woyke T."/>
        </authorList>
    </citation>
    <scope>NUCLEOTIDE SEQUENCE</scope>
    <source>
        <strain>177R1B</strain>
    </source>
</reference>
<keyword evidence="4" id="KW-0472">Membrane</keyword>
<feature type="domain" description="YknX-like beta-barrel" evidence="7">
    <location>
        <begin position="369"/>
        <end position="447"/>
    </location>
</feature>
<dbReference type="Gene3D" id="2.40.50.100">
    <property type="match status" value="2"/>
</dbReference>
<evidence type="ECO:0000256" key="3">
    <source>
        <dbReference type="SAM" id="Coils"/>
    </source>
</evidence>
<organism evidence="8 9">
    <name type="scientific">Caldicellulosiruptor acetigenus (strain ATCC 700853 / DSM 12137 / I77R1B)</name>
    <name type="common">Caldicellulosiruptor kristjanssonii</name>
    <dbReference type="NCBI Taxonomy" id="632335"/>
    <lineage>
        <taxon>Bacteria</taxon>
        <taxon>Bacillati</taxon>
        <taxon>Bacillota</taxon>
        <taxon>Bacillota incertae sedis</taxon>
        <taxon>Caldicellulosiruptorales</taxon>
        <taxon>Caldicellulosiruptoraceae</taxon>
        <taxon>Caldicellulosiruptor</taxon>
    </lineage>
</organism>
<dbReference type="eggNOG" id="COG0845">
    <property type="taxonomic scope" value="Bacteria"/>
</dbReference>
<dbReference type="Proteomes" id="UP000009256">
    <property type="component" value="Chromosome"/>
</dbReference>
<keyword evidence="2 3" id="KW-0175">Coiled coil</keyword>
<dbReference type="InterPro" id="IPR058636">
    <property type="entry name" value="Beta-barrel_YknX"/>
</dbReference>
<protein>
    <submittedName>
        <fullName evidence="8">Secretion protein HlyD family protein</fullName>
    </submittedName>
</protein>
<dbReference type="InterPro" id="IPR058647">
    <property type="entry name" value="BSH_CzcB-like"/>
</dbReference>
<evidence type="ECO:0000256" key="2">
    <source>
        <dbReference type="ARBA" id="ARBA00023054"/>
    </source>
</evidence>
<evidence type="ECO:0000259" key="5">
    <source>
        <dbReference type="Pfam" id="PF25917"/>
    </source>
</evidence>
<feature type="domain" description="CzcB-like barrel-sandwich hybrid" evidence="6">
    <location>
        <begin position="73"/>
        <end position="165"/>
    </location>
</feature>
<dbReference type="STRING" id="632335.Calkr_0012"/>
<evidence type="ECO:0000256" key="4">
    <source>
        <dbReference type="SAM" id="Phobius"/>
    </source>
</evidence>
<proteinExistence type="predicted"/>
<dbReference type="Pfam" id="PF25917">
    <property type="entry name" value="BSH_RND"/>
    <property type="match status" value="1"/>
</dbReference>
<evidence type="ECO:0000256" key="1">
    <source>
        <dbReference type="ARBA" id="ARBA00004196"/>
    </source>
</evidence>
<evidence type="ECO:0000259" key="6">
    <source>
        <dbReference type="Pfam" id="PF25973"/>
    </source>
</evidence>
<keyword evidence="9" id="KW-1185">Reference proteome</keyword>
<feature type="coiled-coil region" evidence="3">
    <location>
        <begin position="104"/>
        <end position="138"/>
    </location>
</feature>
<gene>
    <name evidence="8" type="ordered locus">Calkr_0012</name>
</gene>
<dbReference type="PANTHER" id="PTHR32347:SF14">
    <property type="entry name" value="EFFLUX SYSTEM COMPONENT YKNX-RELATED"/>
    <property type="match status" value="1"/>
</dbReference>
<feature type="domain" description="Multidrug resistance protein MdtA-like barrel-sandwich hybrid" evidence="5">
    <location>
        <begin position="269"/>
        <end position="357"/>
    </location>
</feature>
<evidence type="ECO:0000259" key="7">
    <source>
        <dbReference type="Pfam" id="PF25990"/>
    </source>
</evidence>
<evidence type="ECO:0000313" key="8">
    <source>
        <dbReference type="EMBL" id="ADQ39602.1"/>
    </source>
</evidence>
<dbReference type="Pfam" id="PF25973">
    <property type="entry name" value="BSH_CzcB"/>
    <property type="match status" value="1"/>
</dbReference>
<dbReference type="EMBL" id="CP002326">
    <property type="protein sequence ID" value="ADQ39602.1"/>
    <property type="molecule type" value="Genomic_DNA"/>
</dbReference>
<dbReference type="SUPFAM" id="SSF111369">
    <property type="entry name" value="HlyD-like secretion proteins"/>
    <property type="match status" value="2"/>
</dbReference>
<name>E4S5E1_CALA7</name>
<evidence type="ECO:0000313" key="9">
    <source>
        <dbReference type="Proteomes" id="UP000009256"/>
    </source>
</evidence>
<dbReference type="GO" id="GO:0030313">
    <property type="term" value="C:cell envelope"/>
    <property type="evidence" value="ECO:0007669"/>
    <property type="project" value="UniProtKB-SubCell"/>
</dbReference>